<organism evidence="2 3">
    <name type="scientific">Staphylotrichum tortipilum</name>
    <dbReference type="NCBI Taxonomy" id="2831512"/>
    <lineage>
        <taxon>Eukaryota</taxon>
        <taxon>Fungi</taxon>
        <taxon>Dikarya</taxon>
        <taxon>Ascomycota</taxon>
        <taxon>Pezizomycotina</taxon>
        <taxon>Sordariomycetes</taxon>
        <taxon>Sordariomycetidae</taxon>
        <taxon>Sordariales</taxon>
        <taxon>Chaetomiaceae</taxon>
        <taxon>Staphylotrichum</taxon>
    </lineage>
</organism>
<dbReference type="AlphaFoldDB" id="A0AAN6MD31"/>
<reference evidence="2" key="1">
    <citation type="journal article" date="2023" name="Mol. Phylogenet. Evol.">
        <title>Genome-scale phylogeny and comparative genomics of the fungal order Sordariales.</title>
        <authorList>
            <person name="Hensen N."/>
            <person name="Bonometti L."/>
            <person name="Westerberg I."/>
            <person name="Brannstrom I.O."/>
            <person name="Guillou S."/>
            <person name="Cros-Aarteil S."/>
            <person name="Calhoun S."/>
            <person name="Haridas S."/>
            <person name="Kuo A."/>
            <person name="Mondo S."/>
            <person name="Pangilinan J."/>
            <person name="Riley R."/>
            <person name="LaButti K."/>
            <person name="Andreopoulos B."/>
            <person name="Lipzen A."/>
            <person name="Chen C."/>
            <person name="Yan M."/>
            <person name="Daum C."/>
            <person name="Ng V."/>
            <person name="Clum A."/>
            <person name="Steindorff A."/>
            <person name="Ohm R.A."/>
            <person name="Martin F."/>
            <person name="Silar P."/>
            <person name="Natvig D.O."/>
            <person name="Lalanne C."/>
            <person name="Gautier V."/>
            <person name="Ament-Velasquez S.L."/>
            <person name="Kruys A."/>
            <person name="Hutchinson M.I."/>
            <person name="Powell A.J."/>
            <person name="Barry K."/>
            <person name="Miller A.N."/>
            <person name="Grigoriev I.V."/>
            <person name="Debuchy R."/>
            <person name="Gladieux P."/>
            <person name="Hiltunen Thoren M."/>
            <person name="Johannesson H."/>
        </authorList>
    </citation>
    <scope>NUCLEOTIDE SEQUENCE</scope>
    <source>
        <strain evidence="2">CBS 103.79</strain>
    </source>
</reference>
<dbReference type="Pfam" id="PF03595">
    <property type="entry name" value="SLAC1"/>
    <property type="match status" value="1"/>
</dbReference>
<name>A0AAN6MD31_9PEZI</name>
<feature type="non-terminal residue" evidence="2">
    <location>
        <position position="207"/>
    </location>
</feature>
<keyword evidence="1" id="KW-1133">Transmembrane helix</keyword>
<protein>
    <submittedName>
        <fullName evidence="2">Uncharacterized protein</fullName>
    </submittedName>
</protein>
<feature type="transmembrane region" description="Helical" evidence="1">
    <location>
        <begin position="173"/>
        <end position="195"/>
    </location>
</feature>
<gene>
    <name evidence="2" type="ORF">C8A05DRAFT_38686</name>
</gene>
<evidence type="ECO:0000313" key="3">
    <source>
        <dbReference type="Proteomes" id="UP001303889"/>
    </source>
</evidence>
<keyword evidence="1" id="KW-0472">Membrane</keyword>
<dbReference type="InterPro" id="IPR004695">
    <property type="entry name" value="SLAC1/Mae1/Ssu1/TehA"/>
</dbReference>
<evidence type="ECO:0000256" key="1">
    <source>
        <dbReference type="SAM" id="Phobius"/>
    </source>
</evidence>
<comment type="caution">
    <text evidence="2">The sequence shown here is derived from an EMBL/GenBank/DDBJ whole genome shotgun (WGS) entry which is preliminary data.</text>
</comment>
<dbReference type="EMBL" id="MU856080">
    <property type="protein sequence ID" value="KAK3897743.1"/>
    <property type="molecule type" value="Genomic_DNA"/>
</dbReference>
<evidence type="ECO:0000313" key="2">
    <source>
        <dbReference type="EMBL" id="KAK3897743.1"/>
    </source>
</evidence>
<proteinExistence type="predicted"/>
<feature type="transmembrane region" description="Helical" evidence="1">
    <location>
        <begin position="103"/>
        <end position="124"/>
    </location>
</feature>
<keyword evidence="1" id="KW-0812">Transmembrane</keyword>
<keyword evidence="3" id="KW-1185">Reference proteome</keyword>
<dbReference type="Proteomes" id="UP001303889">
    <property type="component" value="Unassembled WGS sequence"/>
</dbReference>
<reference evidence="2" key="2">
    <citation type="submission" date="2023-05" db="EMBL/GenBank/DDBJ databases">
        <authorList>
            <consortium name="Lawrence Berkeley National Laboratory"/>
            <person name="Steindorff A."/>
            <person name="Hensen N."/>
            <person name="Bonometti L."/>
            <person name="Westerberg I."/>
            <person name="Brannstrom I.O."/>
            <person name="Guillou S."/>
            <person name="Cros-Aarteil S."/>
            <person name="Calhoun S."/>
            <person name="Haridas S."/>
            <person name="Kuo A."/>
            <person name="Mondo S."/>
            <person name="Pangilinan J."/>
            <person name="Riley R."/>
            <person name="Labutti K."/>
            <person name="Andreopoulos B."/>
            <person name="Lipzen A."/>
            <person name="Chen C."/>
            <person name="Yanf M."/>
            <person name="Daum C."/>
            <person name="Ng V."/>
            <person name="Clum A."/>
            <person name="Ohm R."/>
            <person name="Martin F."/>
            <person name="Silar P."/>
            <person name="Natvig D."/>
            <person name="Lalanne C."/>
            <person name="Gautier V."/>
            <person name="Ament-Velasquez S.L."/>
            <person name="Kruys A."/>
            <person name="Hutchinson M.I."/>
            <person name="Powell A.J."/>
            <person name="Barry K."/>
            <person name="Miller A.N."/>
            <person name="Grigoriev I.V."/>
            <person name="Debuchy R."/>
            <person name="Gladieux P."/>
            <person name="Thoren M.H."/>
            <person name="Johannesson H."/>
        </authorList>
    </citation>
    <scope>NUCLEOTIDE SEQUENCE</scope>
    <source>
        <strain evidence="2">CBS 103.79</strain>
    </source>
</reference>
<feature type="transmembrane region" description="Helical" evidence="1">
    <location>
        <begin position="130"/>
        <end position="153"/>
    </location>
</feature>
<sequence>MTPSERTWRDDLNLSDLGHLHTVETATAPSTKINDFFGLPPSSTPPAPDSRVPVDPILDAEMGPSWSLADPPRSSSATAHTIQTTMSSRLKGHPIWFTPPKNLATLALTLRLLPLTLLPIPHFLTTTLSTILFLTSAALYLPTTVLFLLRLILFPRATHRATVHERDTSGLELGYLASWPTGFVLLVAFGGFAVAEGRVGTGKVAEG</sequence>
<accession>A0AAN6MD31</accession>